<gene>
    <name evidence="2" type="ORF">L596_005686</name>
</gene>
<dbReference type="EMBL" id="AZBU02000001">
    <property type="protein sequence ID" value="TMS39111.1"/>
    <property type="molecule type" value="Genomic_DNA"/>
</dbReference>
<feature type="region of interest" description="Disordered" evidence="1">
    <location>
        <begin position="18"/>
        <end position="51"/>
    </location>
</feature>
<dbReference type="EMBL" id="CM016762">
    <property type="protein sequence ID" value="TMS39111.1"/>
    <property type="molecule type" value="Genomic_DNA"/>
</dbReference>
<evidence type="ECO:0000313" key="2">
    <source>
        <dbReference type="EMBL" id="TMS39111.1"/>
    </source>
</evidence>
<organism evidence="2 3">
    <name type="scientific">Steinernema carpocapsae</name>
    <name type="common">Entomopathogenic nematode</name>
    <dbReference type="NCBI Taxonomy" id="34508"/>
    <lineage>
        <taxon>Eukaryota</taxon>
        <taxon>Metazoa</taxon>
        <taxon>Ecdysozoa</taxon>
        <taxon>Nematoda</taxon>
        <taxon>Chromadorea</taxon>
        <taxon>Rhabditida</taxon>
        <taxon>Tylenchina</taxon>
        <taxon>Panagrolaimomorpha</taxon>
        <taxon>Strongyloidoidea</taxon>
        <taxon>Steinernematidae</taxon>
        <taxon>Steinernema</taxon>
    </lineage>
</organism>
<reference evidence="2 3" key="2">
    <citation type="journal article" date="2019" name="G3 (Bethesda)">
        <title>Hybrid Assembly of the Genome of the Entomopathogenic Nematode Steinernema carpocapsae Identifies the X-Chromosome.</title>
        <authorList>
            <person name="Serra L."/>
            <person name="Macchietto M."/>
            <person name="Macias-Munoz A."/>
            <person name="McGill C.J."/>
            <person name="Rodriguez I.M."/>
            <person name="Rodriguez B."/>
            <person name="Murad R."/>
            <person name="Mortazavi A."/>
        </authorList>
    </citation>
    <scope>NUCLEOTIDE SEQUENCE [LARGE SCALE GENOMIC DNA]</scope>
    <source>
        <strain evidence="2 3">ALL</strain>
    </source>
</reference>
<reference evidence="2 3" key="1">
    <citation type="journal article" date="2015" name="Genome Biol.">
        <title>Comparative genomics of Steinernema reveals deeply conserved gene regulatory networks.</title>
        <authorList>
            <person name="Dillman A.R."/>
            <person name="Macchietto M."/>
            <person name="Porter C.F."/>
            <person name="Rogers A."/>
            <person name="Williams B."/>
            <person name="Antoshechkin I."/>
            <person name="Lee M.M."/>
            <person name="Goodwin Z."/>
            <person name="Lu X."/>
            <person name="Lewis E.E."/>
            <person name="Goodrich-Blair H."/>
            <person name="Stock S.P."/>
            <person name="Adams B.J."/>
            <person name="Sternberg P.W."/>
            <person name="Mortazavi A."/>
        </authorList>
    </citation>
    <scope>NUCLEOTIDE SEQUENCE [LARGE SCALE GENOMIC DNA]</scope>
    <source>
        <strain evidence="2 3">ALL</strain>
    </source>
</reference>
<name>A0A4U8UZY3_STECR</name>
<protein>
    <submittedName>
        <fullName evidence="2">Uncharacterized protein</fullName>
    </submittedName>
</protein>
<evidence type="ECO:0000313" key="3">
    <source>
        <dbReference type="Proteomes" id="UP000298663"/>
    </source>
</evidence>
<proteinExistence type="predicted"/>
<feature type="region of interest" description="Disordered" evidence="1">
    <location>
        <begin position="64"/>
        <end position="100"/>
    </location>
</feature>
<accession>A0A4U8UZY3</accession>
<evidence type="ECO:0000256" key="1">
    <source>
        <dbReference type="SAM" id="MobiDB-lite"/>
    </source>
</evidence>
<comment type="caution">
    <text evidence="2">The sequence shown here is derived from an EMBL/GenBank/DDBJ whole genome shotgun (WGS) entry which is preliminary data.</text>
</comment>
<keyword evidence="3" id="KW-1185">Reference proteome</keyword>
<dbReference type="AlphaFoldDB" id="A0A4U8UZY3"/>
<feature type="compositionally biased region" description="Basic and acidic residues" evidence="1">
    <location>
        <begin position="64"/>
        <end position="84"/>
    </location>
</feature>
<dbReference type="Proteomes" id="UP000298663">
    <property type="component" value="Chromosome X"/>
</dbReference>
<feature type="compositionally biased region" description="Basic and acidic residues" evidence="1">
    <location>
        <begin position="19"/>
        <end position="31"/>
    </location>
</feature>
<feature type="compositionally biased region" description="Basic residues" evidence="1">
    <location>
        <begin position="32"/>
        <end position="43"/>
    </location>
</feature>
<sequence>MFRTCFTVLKRARRNIGSSDREGEDGRTRWREKTRRRASGTSRRRGERERRCRAGQLGLLVEAGEQHVERLSAPETKTNEEASRKQRRSTKSRFSSSRDTFCHFPVRPPTFTLSLLLLLLLTPLSGLV</sequence>